<gene>
    <name evidence="1" type="ORF">AKJ09_08001</name>
</gene>
<evidence type="ECO:0000313" key="1">
    <source>
        <dbReference type="EMBL" id="AKV01338.1"/>
    </source>
</evidence>
<keyword evidence="2" id="KW-1185">Reference proteome</keyword>
<dbReference type="Proteomes" id="UP000064967">
    <property type="component" value="Chromosome"/>
</dbReference>
<organism evidence="1 2">
    <name type="scientific">Labilithrix luteola</name>
    <dbReference type="NCBI Taxonomy" id="1391654"/>
    <lineage>
        <taxon>Bacteria</taxon>
        <taxon>Pseudomonadati</taxon>
        <taxon>Myxococcota</taxon>
        <taxon>Polyangia</taxon>
        <taxon>Polyangiales</taxon>
        <taxon>Labilitrichaceae</taxon>
        <taxon>Labilithrix</taxon>
    </lineage>
</organism>
<dbReference type="AlphaFoldDB" id="A0A0K1Q6H8"/>
<reference evidence="1 2" key="1">
    <citation type="submission" date="2015-08" db="EMBL/GenBank/DDBJ databases">
        <authorList>
            <person name="Babu N.S."/>
            <person name="Beckwith C.J."/>
            <person name="Beseler K.G."/>
            <person name="Brison A."/>
            <person name="Carone J.V."/>
            <person name="Caskin T.P."/>
            <person name="Diamond M."/>
            <person name="Durham M.E."/>
            <person name="Foxe J.M."/>
            <person name="Go M."/>
            <person name="Henderson B.A."/>
            <person name="Jones I.B."/>
            <person name="McGettigan J.A."/>
            <person name="Micheletti S.J."/>
            <person name="Nasrallah M.E."/>
            <person name="Ortiz D."/>
            <person name="Piller C.R."/>
            <person name="Privatt S.R."/>
            <person name="Schneider S.L."/>
            <person name="Sharp S."/>
            <person name="Smith T.C."/>
            <person name="Stanton J.D."/>
            <person name="Ullery H.E."/>
            <person name="Wilson R.J."/>
            <person name="Serrano M.G."/>
            <person name="Buck G."/>
            <person name="Lee V."/>
            <person name="Wang Y."/>
            <person name="Carvalho R."/>
            <person name="Voegtly L."/>
            <person name="Shi R."/>
            <person name="Duckworth R."/>
            <person name="Johnson A."/>
            <person name="Loviza R."/>
            <person name="Walstead R."/>
            <person name="Shah Z."/>
            <person name="Kiflezghi M."/>
            <person name="Wade K."/>
            <person name="Ball S.L."/>
            <person name="Bradley K.W."/>
            <person name="Asai D.J."/>
            <person name="Bowman C.A."/>
            <person name="Russell D.A."/>
            <person name="Pope W.H."/>
            <person name="Jacobs-Sera D."/>
            <person name="Hendrix R.W."/>
            <person name="Hatfull G.F."/>
        </authorList>
    </citation>
    <scope>NUCLEOTIDE SEQUENCE [LARGE SCALE GENOMIC DNA]</scope>
    <source>
        <strain evidence="1 2">DSM 27648</strain>
    </source>
</reference>
<evidence type="ECO:0000313" key="2">
    <source>
        <dbReference type="Proteomes" id="UP000064967"/>
    </source>
</evidence>
<dbReference type="EMBL" id="CP012333">
    <property type="protein sequence ID" value="AKV01338.1"/>
    <property type="molecule type" value="Genomic_DNA"/>
</dbReference>
<protein>
    <submittedName>
        <fullName evidence="1">Uncharacterized protein</fullName>
    </submittedName>
</protein>
<accession>A0A0K1Q6H8</accession>
<proteinExistence type="predicted"/>
<sequence>MKRGAEPAAIWQRIRIRRRDDAVRTRRLVVGHRPAGGGIRREQDRALS</sequence>
<dbReference type="KEGG" id="llu:AKJ09_08001"/>
<name>A0A0K1Q6H8_9BACT</name>